<reference evidence="3" key="2">
    <citation type="submission" date="2023-04" db="EMBL/GenBank/DDBJ databases">
        <title>Genome dynamics across the evolutionary transition to endosymbiosis.</title>
        <authorList>
            <person name="Siozios S."/>
            <person name="Nadal-Jimenez P."/>
            <person name="Azagi T."/>
            <person name="Sprong H."/>
            <person name="Frost C.L."/>
            <person name="Parratt S.R."/>
            <person name="Taylor G."/>
            <person name="Brettell L."/>
            <person name="Lew K.C."/>
            <person name="Croft L."/>
            <person name="King K.C."/>
            <person name="Brockhurst M.A."/>
            <person name="Hypsa V."/>
            <person name="Novakova E."/>
            <person name="Darby A.C."/>
            <person name="Hurst G.D.D."/>
        </authorList>
    </citation>
    <scope>NUCLEOTIDE SEQUENCE</scope>
    <source>
        <strain evidence="3">ANv_CAN</strain>
        <plasmid evidence="3">paNv_CAN11</plasmid>
    </source>
</reference>
<dbReference type="Proteomes" id="UP001177592">
    <property type="component" value="Plasmid paNv_CAN11"/>
</dbReference>
<accession>A0A4V1BXK9</accession>
<evidence type="ECO:0000313" key="4">
    <source>
        <dbReference type="Proteomes" id="UP000295134"/>
    </source>
</evidence>
<dbReference type="EMBL" id="CP038616">
    <property type="protein sequence ID" value="QBY46053.1"/>
    <property type="molecule type" value="Genomic_DNA"/>
</dbReference>
<name>A0A4V1BXK9_9GAMM</name>
<evidence type="ECO:0000313" key="5">
    <source>
        <dbReference type="Proteomes" id="UP001177592"/>
    </source>
</evidence>
<reference evidence="2 4" key="1">
    <citation type="submission" date="2019-03" db="EMBL/GenBank/DDBJ databases">
        <title>Long-read sequencing reveals hyperdense prophage content in a complex bacterial symbiont genome.</title>
        <authorList>
            <person name="Frost C.L."/>
            <person name="Siozios S."/>
            <person name="Nadal-Jimenez P."/>
            <person name="Brockhurst M.A."/>
            <person name="King K.C."/>
            <person name="Darby A.C."/>
            <person name="Hurst G.D.D."/>
        </authorList>
    </citation>
    <scope>NUCLEOTIDE SEQUENCE [LARGE SCALE GENOMIC DNA]</scope>
    <source>
        <strain evidence="2 4">FIN</strain>
        <plasmid evidence="1">pArsFIN3</plasmid>
        <plasmid evidence="4">parsfin3</plasmid>
        <plasmid evidence="2">pArsFIN4</plasmid>
        <plasmid evidence="4">parsfin4</plasmid>
    </source>
</reference>
<dbReference type="KEGG" id="ans:ArsFIN_46040"/>
<geneLocation type="plasmid" evidence="3 5">
    <name>paNv_CAN11</name>
</geneLocation>
<geneLocation type="plasmid" evidence="4">
    <name>parsfin3</name>
</geneLocation>
<dbReference type="RefSeq" id="WP_135678598.1">
    <property type="nucleotide sequence ID" value="NZ_CP038615.1"/>
</dbReference>
<dbReference type="InterPro" id="IPR038307">
    <property type="entry name" value="StbB_sf"/>
</dbReference>
<dbReference type="InterPro" id="IPR019720">
    <property type="entry name" value="Plasmid_stability_protein_StbB"/>
</dbReference>
<gene>
    <name evidence="1" type="ORF">ArsFIN_46040</name>
    <name evidence="2" type="ORF">ArsFIN_46640</name>
    <name evidence="3" type="ORF">QE258_26820</name>
</gene>
<evidence type="ECO:0000313" key="2">
    <source>
        <dbReference type="EMBL" id="QBY46053.1"/>
    </source>
</evidence>
<sequence>MDTRRKIQFYINPDRHGADKYTAEVLENMPQGERGKFMRAAFLSGVALFKQEPRLIYMLSELLTDKTTLEEITKVMETVLKNKMSDFNDEYVELDVLNSVEDLRAFETRNNAKNLFGKSG</sequence>
<evidence type="ECO:0000313" key="1">
    <source>
        <dbReference type="EMBL" id="QBY45993.1"/>
    </source>
</evidence>
<protein>
    <submittedName>
        <fullName evidence="3">Plasmid partitioning/stability family protein</fullName>
    </submittedName>
    <submittedName>
        <fullName evidence="2">Plasmid stability protein</fullName>
    </submittedName>
</protein>
<evidence type="ECO:0000313" key="3">
    <source>
        <dbReference type="EMBL" id="WGM08974.1"/>
    </source>
</evidence>
<dbReference type="KEGG" id="ans:ArsFIN_46640"/>
<dbReference type="Proteomes" id="UP000295134">
    <property type="component" value="Plasmid pArsFIN3"/>
</dbReference>
<dbReference type="AlphaFoldDB" id="A0A4V1BXK9"/>
<geneLocation type="plasmid" evidence="1">
    <name>pArsFIN3</name>
</geneLocation>
<dbReference type="Pfam" id="PF10784">
    <property type="entry name" value="Plasmid_stab_B"/>
    <property type="match status" value="1"/>
</dbReference>
<dbReference type="Gene3D" id="6.10.290.20">
    <property type="match status" value="1"/>
</dbReference>
<proteinExistence type="predicted"/>
<organism evidence="2 4">
    <name type="scientific">Arsenophonus nasoniae</name>
    <name type="common">son-killer infecting Nasonia vitripennis</name>
    <dbReference type="NCBI Taxonomy" id="638"/>
    <lineage>
        <taxon>Bacteria</taxon>
        <taxon>Pseudomonadati</taxon>
        <taxon>Pseudomonadota</taxon>
        <taxon>Gammaproteobacteria</taxon>
        <taxon>Enterobacterales</taxon>
        <taxon>Morganellaceae</taxon>
        <taxon>Arsenophonus</taxon>
    </lineage>
</organism>
<dbReference type="Proteomes" id="UP000295134">
    <property type="component" value="Plasmid pArsFIN4"/>
</dbReference>
<dbReference type="EMBL" id="CP123534">
    <property type="protein sequence ID" value="WGM08974.1"/>
    <property type="molecule type" value="Genomic_DNA"/>
</dbReference>
<geneLocation type="plasmid" evidence="2">
    <name>pArsFIN4</name>
</geneLocation>
<dbReference type="EMBL" id="CP038615">
    <property type="protein sequence ID" value="QBY45993.1"/>
    <property type="molecule type" value="Genomic_DNA"/>
</dbReference>
<dbReference type="GeneID" id="39752180"/>
<keyword evidence="2" id="KW-0614">Plasmid</keyword>
<geneLocation type="plasmid" evidence="4">
    <name>parsfin4</name>
</geneLocation>
<keyword evidence="5" id="KW-1185">Reference proteome</keyword>